<keyword evidence="8" id="KW-1185">Reference proteome</keyword>
<evidence type="ECO:0000256" key="1">
    <source>
        <dbReference type="ARBA" id="ARBA00004123"/>
    </source>
</evidence>
<keyword evidence="2" id="KW-0805">Transcription regulation</keyword>
<dbReference type="PANTHER" id="PTHR33572:SF18">
    <property type="entry name" value="SPORE DEVELOPMENT REGULATOR VOSA"/>
    <property type="match status" value="1"/>
</dbReference>
<comment type="caution">
    <text evidence="7">The sequence shown here is derived from an EMBL/GenBank/DDBJ whole genome shotgun (WGS) entry which is preliminary data.</text>
</comment>
<evidence type="ECO:0000313" key="8">
    <source>
        <dbReference type="Proteomes" id="UP001234581"/>
    </source>
</evidence>
<feature type="compositionally biased region" description="Polar residues" evidence="5">
    <location>
        <begin position="439"/>
        <end position="450"/>
    </location>
</feature>
<dbReference type="InterPro" id="IPR037525">
    <property type="entry name" value="Velvet_dom"/>
</dbReference>
<name>A0AAD7V567_9FUNG</name>
<dbReference type="InterPro" id="IPR038491">
    <property type="entry name" value="Velvet_dom_sf"/>
</dbReference>
<dbReference type="Pfam" id="PF11754">
    <property type="entry name" value="Velvet"/>
    <property type="match status" value="2"/>
</dbReference>
<dbReference type="GO" id="GO:0005634">
    <property type="term" value="C:nucleus"/>
    <property type="evidence" value="ECO:0007669"/>
    <property type="project" value="UniProtKB-SubCell"/>
</dbReference>
<dbReference type="PROSITE" id="PS51821">
    <property type="entry name" value="VELVET"/>
    <property type="match status" value="1"/>
</dbReference>
<reference evidence="7 8" key="1">
    <citation type="submission" date="2023-03" db="EMBL/GenBank/DDBJ databases">
        <title>Genome sequence of Lichtheimia ornata CBS 291.66.</title>
        <authorList>
            <person name="Mohabir J.T."/>
            <person name="Shea T.P."/>
            <person name="Kurbessoian T."/>
            <person name="Berby B."/>
            <person name="Fontaine J."/>
            <person name="Livny J."/>
            <person name="Gnirke A."/>
            <person name="Stajich J.E."/>
            <person name="Cuomo C.A."/>
        </authorList>
    </citation>
    <scope>NUCLEOTIDE SEQUENCE [LARGE SCALE GENOMIC DNA]</scope>
    <source>
        <strain evidence="7">CBS 291.66</strain>
    </source>
</reference>
<dbReference type="EMBL" id="JARTCD010000025">
    <property type="protein sequence ID" value="KAJ8658337.1"/>
    <property type="molecule type" value="Genomic_DNA"/>
</dbReference>
<dbReference type="Proteomes" id="UP001234581">
    <property type="component" value="Unassembled WGS sequence"/>
</dbReference>
<evidence type="ECO:0000256" key="2">
    <source>
        <dbReference type="ARBA" id="ARBA00023015"/>
    </source>
</evidence>
<proteinExistence type="predicted"/>
<dbReference type="RefSeq" id="XP_058343250.1">
    <property type="nucleotide sequence ID" value="XM_058486055.1"/>
</dbReference>
<evidence type="ECO:0000259" key="6">
    <source>
        <dbReference type="PROSITE" id="PS51821"/>
    </source>
</evidence>
<sequence>MASLVADADCHSIMQPSLSSFPWRYQLVILEQPIHSRMCGVGERVDRRPIDPPPIVQLKILGNDYSEAMNRLHAISPHIFLAAMLVPANELHEGSFQPKSNVDTTFHNKLTIGSNVSSMHMLRGLDGKEGAYFVFPDMSVRDEGIYRLNMCLFEIQQSSVTFLQSTVSDSFAVYSAKKFPGMHMSCALACHFAEQGLKIRIRKESRKRSAAQKFRRLDESTSGMDHKLVQQQATDEDYSMEDVSQLDVTMMGMVGQRVPVSNVESGFLVSSEKTSSGVSEKLPVSSDMLHKVAPSDHRIYNLGTHASSPPPASAHWSTNAWHAAPDLEKRLPGIRIATTTTSMDRPDHHYIPSITVLPNPTQMNDAHESWKSVAWQPRPPPQQQPQDPSLQWGNEVQSKKVSEDPATTTVYGAKQQHHPTGQDMPPMLPSLREQLKSIGVSSSFQTTRSR</sequence>
<protein>
    <recommendedName>
        <fullName evidence="6">Velvet domain-containing protein</fullName>
    </recommendedName>
</protein>
<feature type="domain" description="Velvet" evidence="6">
    <location>
        <begin position="20"/>
        <end position="202"/>
    </location>
</feature>
<feature type="region of interest" description="Disordered" evidence="5">
    <location>
        <begin position="355"/>
        <end position="450"/>
    </location>
</feature>
<evidence type="ECO:0000256" key="3">
    <source>
        <dbReference type="ARBA" id="ARBA00023163"/>
    </source>
</evidence>
<organism evidence="7 8">
    <name type="scientific">Lichtheimia ornata</name>
    <dbReference type="NCBI Taxonomy" id="688661"/>
    <lineage>
        <taxon>Eukaryota</taxon>
        <taxon>Fungi</taxon>
        <taxon>Fungi incertae sedis</taxon>
        <taxon>Mucoromycota</taxon>
        <taxon>Mucoromycotina</taxon>
        <taxon>Mucoromycetes</taxon>
        <taxon>Mucorales</taxon>
        <taxon>Lichtheimiaceae</taxon>
        <taxon>Lichtheimia</taxon>
    </lineage>
</organism>
<dbReference type="AlphaFoldDB" id="A0AAD7V567"/>
<dbReference type="PANTHER" id="PTHR33572">
    <property type="entry name" value="SPORE DEVELOPMENT REGULATOR VOSA"/>
    <property type="match status" value="1"/>
</dbReference>
<evidence type="ECO:0000256" key="4">
    <source>
        <dbReference type="ARBA" id="ARBA00023242"/>
    </source>
</evidence>
<comment type="subcellular location">
    <subcellularLocation>
        <location evidence="1">Nucleus</location>
    </subcellularLocation>
</comment>
<gene>
    <name evidence="7" type="ORF">O0I10_006020</name>
</gene>
<dbReference type="Gene3D" id="2.60.40.3960">
    <property type="entry name" value="Velvet domain"/>
    <property type="match status" value="1"/>
</dbReference>
<dbReference type="GeneID" id="83213432"/>
<evidence type="ECO:0000313" key="7">
    <source>
        <dbReference type="EMBL" id="KAJ8658337.1"/>
    </source>
</evidence>
<keyword evidence="3" id="KW-0804">Transcription</keyword>
<keyword evidence="4" id="KW-0539">Nucleus</keyword>
<evidence type="ECO:0000256" key="5">
    <source>
        <dbReference type="SAM" id="MobiDB-lite"/>
    </source>
</evidence>
<dbReference type="InterPro" id="IPR021740">
    <property type="entry name" value="Velvet"/>
</dbReference>
<accession>A0AAD7V567</accession>